<sequence length="104" mass="11418">MPDIKSLSVERHRVLAHIALLEKDGDQPLDFTLAGKPGSPTLIVRRGQALRSAHSEAALDYDALRAAMLAVLKEKLGWLDEKLKGTPEANLTLKELEYGDQTEA</sequence>
<reference evidence="1 2" key="1">
    <citation type="submission" date="2022-04" db="EMBL/GenBank/DDBJ databases">
        <authorList>
            <person name="Grouzdev D.S."/>
            <person name="Pantiukh K.S."/>
            <person name="Krutkina M.S."/>
        </authorList>
    </citation>
    <scope>NUCLEOTIDE SEQUENCE [LARGE SCALE GENOMIC DNA]</scope>
    <source>
        <strain evidence="1 2">6x-1</strain>
    </source>
</reference>
<proteinExistence type="predicted"/>
<organism evidence="1 2">
    <name type="scientific">Ancylobacter crimeensis</name>
    <dbReference type="NCBI Taxonomy" id="2579147"/>
    <lineage>
        <taxon>Bacteria</taxon>
        <taxon>Pseudomonadati</taxon>
        <taxon>Pseudomonadota</taxon>
        <taxon>Alphaproteobacteria</taxon>
        <taxon>Hyphomicrobiales</taxon>
        <taxon>Xanthobacteraceae</taxon>
        <taxon>Ancylobacter</taxon>
    </lineage>
</organism>
<evidence type="ECO:0000313" key="2">
    <source>
        <dbReference type="Proteomes" id="UP001203284"/>
    </source>
</evidence>
<evidence type="ECO:0000313" key="1">
    <source>
        <dbReference type="EMBL" id="MCK0198322.1"/>
    </source>
</evidence>
<dbReference type="RefSeq" id="WP_247030215.1">
    <property type="nucleotide sequence ID" value="NZ_JALKCH010000010.1"/>
</dbReference>
<accession>A0ABT0DEE8</accession>
<keyword evidence="2" id="KW-1185">Reference proteome</keyword>
<gene>
    <name evidence="1" type="ORF">MWN34_15525</name>
</gene>
<protein>
    <submittedName>
        <fullName evidence="1">Uncharacterized protein</fullName>
    </submittedName>
</protein>
<comment type="caution">
    <text evidence="1">The sequence shown here is derived from an EMBL/GenBank/DDBJ whole genome shotgun (WGS) entry which is preliminary data.</text>
</comment>
<dbReference type="Proteomes" id="UP001203284">
    <property type="component" value="Unassembled WGS sequence"/>
</dbReference>
<dbReference type="EMBL" id="JALKCH010000010">
    <property type="protein sequence ID" value="MCK0198322.1"/>
    <property type="molecule type" value="Genomic_DNA"/>
</dbReference>
<name>A0ABT0DEE8_9HYPH</name>